<dbReference type="GO" id="GO:0055129">
    <property type="term" value="P:L-proline biosynthetic process"/>
    <property type="evidence" value="ECO:0007669"/>
    <property type="project" value="UniProtKB-UniRule"/>
</dbReference>
<comment type="similarity">
    <text evidence="8">Belongs to the glutamate 5-kinase family.</text>
</comment>
<sequence>MNYFQNAKRVVVKVGTSTLTHETGKLNLRRMRELVRVLSDLKNAGCEIILVSSGAIGVGVSKLKLERRPHDIGGRQACAAVGQCELMYIYDKLFGEYGHVTAQVLLTRDCVDEHVRNMNIQNAFERLLDLGALPIINENDTVAVEEIVFGDNDTLSAIVAKIVQADALVILTDIDGLHEENPKINPQAKLIPVVEEITQHTRDIAGGTGSSRGTGGMITKVEAAELATSAGIVTAIIDSSDPDNLYRLFDGESIGTTFLPKRA</sequence>
<dbReference type="PANTHER" id="PTHR43654:SF1">
    <property type="entry name" value="ISOPENTENYL PHOSPHATE KINASE"/>
    <property type="match status" value="1"/>
</dbReference>
<dbReference type="SUPFAM" id="SSF53633">
    <property type="entry name" value="Carbamate kinase-like"/>
    <property type="match status" value="1"/>
</dbReference>
<dbReference type="FunFam" id="3.40.1160.10:FF:000018">
    <property type="entry name" value="Glutamate 5-kinase"/>
    <property type="match status" value="1"/>
</dbReference>
<keyword evidence="4 8" id="KW-0808">Transferase</keyword>
<gene>
    <name evidence="8 10" type="primary">proB</name>
    <name evidence="10" type="ORF">IAB02_01450</name>
</gene>
<feature type="binding site" evidence="8">
    <location>
        <position position="152"/>
    </location>
    <ligand>
        <name>substrate</name>
    </ligand>
</feature>
<evidence type="ECO:0000256" key="5">
    <source>
        <dbReference type="ARBA" id="ARBA00022741"/>
    </source>
</evidence>
<dbReference type="NCBIfam" id="TIGR01027">
    <property type="entry name" value="proB"/>
    <property type="match status" value="1"/>
</dbReference>
<keyword evidence="6 8" id="KW-0418">Kinase</keyword>
<dbReference type="Gene3D" id="3.40.1160.10">
    <property type="entry name" value="Acetylglutamate kinase-like"/>
    <property type="match status" value="1"/>
</dbReference>
<evidence type="ECO:0000256" key="8">
    <source>
        <dbReference type="HAMAP-Rule" id="MF_00456"/>
    </source>
</evidence>
<dbReference type="EC" id="2.7.2.11" evidence="8"/>
<feature type="domain" description="Aspartate/glutamate/uridylate kinase" evidence="9">
    <location>
        <begin position="8"/>
        <end position="237"/>
    </location>
</feature>
<dbReference type="HAMAP" id="MF_00456">
    <property type="entry name" value="ProB"/>
    <property type="match status" value="1"/>
</dbReference>
<dbReference type="InterPro" id="IPR011529">
    <property type="entry name" value="Glu_5kinase"/>
</dbReference>
<dbReference type="EMBL" id="DVMU01000034">
    <property type="protein sequence ID" value="HIU33204.1"/>
    <property type="molecule type" value="Genomic_DNA"/>
</dbReference>
<protein>
    <recommendedName>
        <fullName evidence="8">Glutamate 5-kinase</fullName>
        <ecNumber evidence="8">2.7.2.11</ecNumber>
    </recommendedName>
    <alternativeName>
        <fullName evidence="8">Gamma-glutamyl kinase</fullName>
        <shortName evidence="8">GK</shortName>
    </alternativeName>
</protein>
<keyword evidence="5 8" id="KW-0547">Nucleotide-binding</keyword>
<evidence type="ECO:0000256" key="7">
    <source>
        <dbReference type="ARBA" id="ARBA00022840"/>
    </source>
</evidence>
<keyword evidence="3 8" id="KW-0641">Proline biosynthesis</keyword>
<reference evidence="10" key="1">
    <citation type="submission" date="2020-10" db="EMBL/GenBank/DDBJ databases">
        <authorList>
            <person name="Gilroy R."/>
        </authorList>
    </citation>
    <scope>NUCLEOTIDE SEQUENCE</scope>
    <source>
        <strain evidence="10">ChiHcec3-11533</strain>
    </source>
</reference>
<dbReference type="PRINTS" id="PR00474">
    <property type="entry name" value="GLU5KINASE"/>
</dbReference>
<feature type="binding site" evidence="8">
    <location>
        <begin position="172"/>
        <end position="173"/>
    </location>
    <ligand>
        <name>ATP</name>
        <dbReference type="ChEBI" id="CHEBI:30616"/>
    </ligand>
</feature>
<dbReference type="InterPro" id="IPR001048">
    <property type="entry name" value="Asp/Glu/Uridylate_kinase"/>
</dbReference>
<organism evidence="10 11">
    <name type="scientific">Candidatus Pullichristensenella excrementigallinarum</name>
    <dbReference type="NCBI Taxonomy" id="2840907"/>
    <lineage>
        <taxon>Bacteria</taxon>
        <taxon>Bacillati</taxon>
        <taxon>Bacillota</taxon>
        <taxon>Clostridia</taxon>
        <taxon>Candidatus Pullichristensenella</taxon>
    </lineage>
</organism>
<comment type="pathway">
    <text evidence="8">Amino-acid biosynthesis; L-proline biosynthesis; L-glutamate 5-semialdehyde from L-glutamate: step 1/2.</text>
</comment>
<dbReference type="InterPro" id="IPR036393">
    <property type="entry name" value="AceGlu_kinase-like_sf"/>
</dbReference>
<dbReference type="PROSITE" id="PS00902">
    <property type="entry name" value="GLUTAMATE_5_KINASE"/>
    <property type="match status" value="1"/>
</dbReference>
<evidence type="ECO:0000256" key="3">
    <source>
        <dbReference type="ARBA" id="ARBA00022650"/>
    </source>
</evidence>
<dbReference type="InterPro" id="IPR041739">
    <property type="entry name" value="G5K_ProB"/>
</dbReference>
<evidence type="ECO:0000256" key="2">
    <source>
        <dbReference type="ARBA" id="ARBA00022605"/>
    </source>
</evidence>
<evidence type="ECO:0000259" key="9">
    <source>
        <dbReference type="Pfam" id="PF00696"/>
    </source>
</evidence>
<evidence type="ECO:0000256" key="1">
    <source>
        <dbReference type="ARBA" id="ARBA00022490"/>
    </source>
</evidence>
<dbReference type="Pfam" id="PF00696">
    <property type="entry name" value="AA_kinase"/>
    <property type="match status" value="1"/>
</dbReference>
<comment type="caution">
    <text evidence="10">The sequence shown here is derived from an EMBL/GenBank/DDBJ whole genome shotgun (WGS) entry which is preliminary data.</text>
</comment>
<dbReference type="Proteomes" id="UP000824072">
    <property type="component" value="Unassembled WGS sequence"/>
</dbReference>
<dbReference type="GO" id="GO:0004349">
    <property type="term" value="F:glutamate 5-kinase activity"/>
    <property type="evidence" value="ECO:0007669"/>
    <property type="project" value="UniProtKB-UniRule"/>
</dbReference>
<evidence type="ECO:0000256" key="6">
    <source>
        <dbReference type="ARBA" id="ARBA00022777"/>
    </source>
</evidence>
<proteinExistence type="inferred from homology"/>
<dbReference type="CDD" id="cd04242">
    <property type="entry name" value="AAK_G5K_ProB"/>
    <property type="match status" value="1"/>
</dbReference>
<accession>A0A9D1LB40</accession>
<evidence type="ECO:0000313" key="10">
    <source>
        <dbReference type="EMBL" id="HIU33204.1"/>
    </source>
</evidence>
<dbReference type="PANTHER" id="PTHR43654">
    <property type="entry name" value="GLUTAMATE 5-KINASE"/>
    <property type="match status" value="1"/>
</dbReference>
<feature type="binding site" evidence="8">
    <location>
        <begin position="214"/>
        <end position="220"/>
    </location>
    <ligand>
        <name>ATP</name>
        <dbReference type="ChEBI" id="CHEBI:30616"/>
    </ligand>
</feature>
<feature type="binding site" evidence="8">
    <location>
        <position position="140"/>
    </location>
    <ligand>
        <name>substrate</name>
    </ligand>
</feature>
<evidence type="ECO:0000313" key="11">
    <source>
        <dbReference type="Proteomes" id="UP000824072"/>
    </source>
</evidence>
<keyword evidence="1 8" id="KW-0963">Cytoplasm</keyword>
<name>A0A9D1LB40_9FIRM</name>
<dbReference type="GO" id="GO:0005829">
    <property type="term" value="C:cytosol"/>
    <property type="evidence" value="ECO:0007669"/>
    <property type="project" value="TreeGrafter"/>
</dbReference>
<dbReference type="AlphaFoldDB" id="A0A9D1LB40"/>
<dbReference type="InterPro" id="IPR005715">
    <property type="entry name" value="Glu_5kinase/COase_Synthase"/>
</dbReference>
<dbReference type="GO" id="GO:0005524">
    <property type="term" value="F:ATP binding"/>
    <property type="evidence" value="ECO:0007669"/>
    <property type="project" value="UniProtKB-KW"/>
</dbReference>
<keyword evidence="2 8" id="KW-0028">Amino-acid biosynthesis</keyword>
<dbReference type="InterPro" id="IPR001057">
    <property type="entry name" value="Glu/AcGlu_kinase"/>
</dbReference>
<keyword evidence="7 8" id="KW-0067">ATP-binding</keyword>
<reference evidence="10" key="2">
    <citation type="journal article" date="2021" name="PeerJ">
        <title>Extensive microbial diversity within the chicken gut microbiome revealed by metagenomics and culture.</title>
        <authorList>
            <person name="Gilroy R."/>
            <person name="Ravi A."/>
            <person name="Getino M."/>
            <person name="Pursley I."/>
            <person name="Horton D.L."/>
            <person name="Alikhan N.F."/>
            <person name="Baker D."/>
            <person name="Gharbi K."/>
            <person name="Hall N."/>
            <person name="Watson M."/>
            <person name="Adriaenssens E.M."/>
            <person name="Foster-Nyarko E."/>
            <person name="Jarju S."/>
            <person name="Secka A."/>
            <person name="Antonio M."/>
            <person name="Oren A."/>
            <person name="Chaudhuri R.R."/>
            <person name="La Ragione R."/>
            <person name="Hildebrand F."/>
            <person name="Pallen M.J."/>
        </authorList>
    </citation>
    <scope>NUCLEOTIDE SEQUENCE</scope>
    <source>
        <strain evidence="10">ChiHcec3-11533</strain>
    </source>
</reference>
<comment type="subcellular location">
    <subcellularLocation>
        <location evidence="8">Cytoplasm</location>
    </subcellularLocation>
</comment>
<feature type="binding site" evidence="8">
    <location>
        <position position="53"/>
    </location>
    <ligand>
        <name>substrate</name>
    </ligand>
</feature>
<evidence type="ECO:0000256" key="4">
    <source>
        <dbReference type="ARBA" id="ARBA00022679"/>
    </source>
</evidence>
<comment type="function">
    <text evidence="8">Catalyzes the transfer of a phosphate group to glutamate to form L-glutamate 5-phosphate.</text>
</comment>
<dbReference type="InterPro" id="IPR019797">
    <property type="entry name" value="Glutamate_5-kinase_CS"/>
</dbReference>
<feature type="binding site" evidence="8">
    <location>
        <position position="13"/>
    </location>
    <ligand>
        <name>ATP</name>
        <dbReference type="ChEBI" id="CHEBI:30616"/>
    </ligand>
</feature>
<dbReference type="PIRSF" id="PIRSF000729">
    <property type="entry name" value="GK"/>
    <property type="match status" value="1"/>
</dbReference>
<comment type="catalytic activity">
    <reaction evidence="8">
        <text>L-glutamate + ATP = L-glutamyl 5-phosphate + ADP</text>
        <dbReference type="Rhea" id="RHEA:14877"/>
        <dbReference type="ChEBI" id="CHEBI:29985"/>
        <dbReference type="ChEBI" id="CHEBI:30616"/>
        <dbReference type="ChEBI" id="CHEBI:58274"/>
        <dbReference type="ChEBI" id="CHEBI:456216"/>
        <dbReference type="EC" id="2.7.2.11"/>
    </reaction>
</comment>